<dbReference type="Proteomes" id="UP001317259">
    <property type="component" value="Unassembled WGS sequence"/>
</dbReference>
<reference evidence="1 2" key="1">
    <citation type="submission" date="2022-04" db="EMBL/GenBank/DDBJ databases">
        <title>Genome draft of Actinomadura sp. ATCC 31491.</title>
        <authorList>
            <person name="Shi X."/>
            <person name="Du Y."/>
        </authorList>
    </citation>
    <scope>NUCLEOTIDE SEQUENCE [LARGE SCALE GENOMIC DNA]</scope>
    <source>
        <strain evidence="1 2">ATCC 31491</strain>
    </source>
</reference>
<evidence type="ECO:0000313" key="2">
    <source>
        <dbReference type="Proteomes" id="UP001317259"/>
    </source>
</evidence>
<evidence type="ECO:0000313" key="1">
    <source>
        <dbReference type="EMBL" id="MCK2216777.1"/>
    </source>
</evidence>
<organism evidence="1 2">
    <name type="scientific">Actinomadura luzonensis</name>
    <dbReference type="NCBI Taxonomy" id="2805427"/>
    <lineage>
        <taxon>Bacteria</taxon>
        <taxon>Bacillati</taxon>
        <taxon>Actinomycetota</taxon>
        <taxon>Actinomycetes</taxon>
        <taxon>Streptosporangiales</taxon>
        <taxon>Thermomonosporaceae</taxon>
        <taxon>Actinomadura</taxon>
    </lineage>
</organism>
<name>A0ABT0FWQ6_9ACTN</name>
<comment type="caution">
    <text evidence="1">The sequence shown here is derived from an EMBL/GenBank/DDBJ whole genome shotgun (WGS) entry which is preliminary data.</text>
</comment>
<proteinExistence type="predicted"/>
<dbReference type="EMBL" id="JAKRKC020000001">
    <property type="protein sequence ID" value="MCK2216777.1"/>
    <property type="molecule type" value="Genomic_DNA"/>
</dbReference>
<dbReference type="RefSeq" id="WP_242371273.1">
    <property type="nucleotide sequence ID" value="NZ_JAKRKC020000001.1"/>
</dbReference>
<protein>
    <submittedName>
        <fullName evidence="1">Uncharacterized protein</fullName>
    </submittedName>
</protein>
<gene>
    <name evidence="1" type="ORF">MF672_023675</name>
</gene>
<accession>A0ABT0FWQ6</accession>
<sequence length="104" mass="10875">MTGFEIALGTVGRGGAYVSGQGADYDAALARLRERSNGGHNWEDDGLFGVIVGTYTECLQVSLEALAGIGGEITDTGEGLRLVTANTRATEDANIENLTDPAWL</sequence>
<keyword evidence="2" id="KW-1185">Reference proteome</keyword>